<evidence type="ECO:0000259" key="20">
    <source>
        <dbReference type="PROSITE" id="PS51058"/>
    </source>
</evidence>
<keyword evidence="11 18" id="KW-0560">Oxidoreductase</keyword>
<evidence type="ECO:0000256" key="18">
    <source>
        <dbReference type="RuleBase" id="RU367064"/>
    </source>
</evidence>
<evidence type="ECO:0000256" key="13">
    <source>
        <dbReference type="ARBA" id="ARBA00023125"/>
    </source>
</evidence>
<evidence type="ECO:0000256" key="15">
    <source>
        <dbReference type="ARBA" id="ARBA00047840"/>
    </source>
</evidence>
<keyword evidence="10 18" id="KW-0223">Dioxygenase</keyword>
<comment type="catalytic activity">
    <reaction evidence="18">
        <text>a 5-methyl-2'-deoxycytidine in DNA + 2-oxoglutarate + O2 = a 5-hydroxymethyl-2'-deoxycytidine in DNA + succinate + CO2</text>
        <dbReference type="Rhea" id="RHEA:52636"/>
        <dbReference type="Rhea" id="RHEA-COMP:11370"/>
        <dbReference type="Rhea" id="RHEA-COMP:13315"/>
        <dbReference type="ChEBI" id="CHEBI:15379"/>
        <dbReference type="ChEBI" id="CHEBI:16526"/>
        <dbReference type="ChEBI" id="CHEBI:16810"/>
        <dbReference type="ChEBI" id="CHEBI:30031"/>
        <dbReference type="ChEBI" id="CHEBI:85454"/>
        <dbReference type="ChEBI" id="CHEBI:136731"/>
        <dbReference type="EC" id="1.14.11.80"/>
    </reaction>
</comment>
<evidence type="ECO:0000256" key="2">
    <source>
        <dbReference type="ARBA" id="ARBA00004286"/>
    </source>
</evidence>
<feature type="domain" description="CXXC-type" evidence="20">
    <location>
        <begin position="71"/>
        <end position="112"/>
    </location>
</feature>
<feature type="compositionally biased region" description="Low complexity" evidence="19">
    <location>
        <begin position="870"/>
        <end position="880"/>
    </location>
</feature>
<dbReference type="SMART" id="SM01333">
    <property type="entry name" value="Tet_JBP"/>
    <property type="match status" value="1"/>
</dbReference>
<dbReference type="GO" id="GO:0045944">
    <property type="term" value="P:positive regulation of transcription by RNA polymerase II"/>
    <property type="evidence" value="ECO:0007669"/>
    <property type="project" value="TreeGrafter"/>
</dbReference>
<feature type="region of interest" description="Disordered" evidence="19">
    <location>
        <begin position="2050"/>
        <end position="2070"/>
    </location>
</feature>
<feature type="compositionally biased region" description="Low complexity" evidence="19">
    <location>
        <begin position="219"/>
        <end position="240"/>
    </location>
</feature>
<feature type="region of interest" description="Disordered" evidence="19">
    <location>
        <begin position="48"/>
        <end position="71"/>
    </location>
</feature>
<feature type="compositionally biased region" description="Polar residues" evidence="19">
    <location>
        <begin position="1715"/>
        <end position="1744"/>
    </location>
</feature>
<evidence type="ECO:0000313" key="22">
    <source>
        <dbReference type="RefSeq" id="XP_031426269.1"/>
    </source>
</evidence>
<dbReference type="InterPro" id="IPR024779">
    <property type="entry name" value="2OGFeDO_JBP1/TET_oxygenase_dom"/>
</dbReference>
<accession>A0A6P8FJV4</accession>
<dbReference type="PANTHER" id="PTHR23358">
    <property type="entry name" value="METHYLCYTOSINE DIOXYGENASE TET"/>
    <property type="match status" value="1"/>
</dbReference>
<gene>
    <name evidence="22" type="primary">tet3</name>
</gene>
<feature type="compositionally biased region" description="Polar residues" evidence="19">
    <location>
        <begin position="1890"/>
        <end position="1899"/>
    </location>
</feature>
<evidence type="ECO:0000256" key="10">
    <source>
        <dbReference type="ARBA" id="ARBA00022964"/>
    </source>
</evidence>
<evidence type="ECO:0000256" key="19">
    <source>
        <dbReference type="SAM" id="MobiDB-lite"/>
    </source>
</evidence>
<feature type="region of interest" description="Disordered" evidence="19">
    <location>
        <begin position="1475"/>
        <end position="1524"/>
    </location>
</feature>
<feature type="region of interest" description="Disordered" evidence="19">
    <location>
        <begin position="372"/>
        <end position="413"/>
    </location>
</feature>
<keyword evidence="6 18" id="KW-0479">Metal-binding</keyword>
<feature type="region of interest" description="Disordered" evidence="19">
    <location>
        <begin position="849"/>
        <end position="913"/>
    </location>
</feature>
<feature type="compositionally biased region" description="Low complexity" evidence="19">
    <location>
        <begin position="1780"/>
        <end position="1792"/>
    </location>
</feature>
<feature type="compositionally biased region" description="Pro residues" evidence="19">
    <location>
        <begin position="395"/>
        <end position="413"/>
    </location>
</feature>
<feature type="region of interest" description="Disordered" evidence="19">
    <location>
        <begin position="1662"/>
        <end position="1946"/>
    </location>
</feature>
<dbReference type="GO" id="GO:0005634">
    <property type="term" value="C:nucleus"/>
    <property type="evidence" value="ECO:0007669"/>
    <property type="project" value="UniProtKB-UniRule"/>
</dbReference>
<dbReference type="GO" id="GO:0008270">
    <property type="term" value="F:zinc ion binding"/>
    <property type="evidence" value="ECO:0007669"/>
    <property type="project" value="UniProtKB-UniRule"/>
</dbReference>
<feature type="region of interest" description="Disordered" evidence="19">
    <location>
        <begin position="176"/>
        <end position="243"/>
    </location>
</feature>
<feature type="compositionally biased region" description="Polar residues" evidence="19">
    <location>
        <begin position="1512"/>
        <end position="1522"/>
    </location>
</feature>
<evidence type="ECO:0000256" key="1">
    <source>
        <dbReference type="ARBA" id="ARBA00004123"/>
    </source>
</evidence>
<dbReference type="GO" id="GO:0070579">
    <property type="term" value="F:DNA 5-methylcytosine dioxygenase activity"/>
    <property type="evidence" value="ECO:0007669"/>
    <property type="project" value="UniProtKB-UniRule"/>
</dbReference>
<evidence type="ECO:0000256" key="4">
    <source>
        <dbReference type="ARBA" id="ARBA00022454"/>
    </source>
</evidence>
<evidence type="ECO:0000256" key="7">
    <source>
        <dbReference type="ARBA" id="ARBA00022771"/>
    </source>
</evidence>
<dbReference type="InterPro" id="IPR002857">
    <property type="entry name" value="Znf_CXXC"/>
</dbReference>
<comment type="subcellular location">
    <subcellularLocation>
        <location evidence="2">Chromosome</location>
    </subcellularLocation>
    <subcellularLocation>
        <location evidence="1">Nucleus</location>
    </subcellularLocation>
</comment>
<keyword evidence="9" id="KW-0156">Chromatin regulator</keyword>
<feature type="region of interest" description="Disordered" evidence="19">
    <location>
        <begin position="928"/>
        <end position="1043"/>
    </location>
</feature>
<keyword evidence="13" id="KW-0238">DNA-binding</keyword>
<feature type="compositionally biased region" description="Low complexity" evidence="19">
    <location>
        <begin position="486"/>
        <end position="506"/>
    </location>
</feature>
<evidence type="ECO:0000256" key="11">
    <source>
        <dbReference type="ARBA" id="ARBA00023002"/>
    </source>
</evidence>
<dbReference type="OrthoDB" id="8854879at2759"/>
<feature type="compositionally biased region" description="Basic and acidic residues" evidence="19">
    <location>
        <begin position="1480"/>
        <end position="1492"/>
    </location>
</feature>
<feature type="region of interest" description="Disordered" evidence="19">
    <location>
        <begin position="734"/>
        <end position="769"/>
    </location>
</feature>
<comment type="cofactor">
    <cofactor evidence="18">
        <name>Fe(2+)</name>
        <dbReference type="ChEBI" id="CHEBI:29033"/>
    </cofactor>
    <text evidence="18">Binds 1 Fe(2+) ion per subunit.</text>
</comment>
<comment type="catalytic activity">
    <reaction evidence="15 18">
        <text>a 5-formyl-2'-deoxycytidine in DNA + 2-oxoglutarate + O2 = a 5-carboxyl-2'-deoxycytidine in DNA + succinate + CO2 + H(+)</text>
        <dbReference type="Rhea" id="RHEA:53832"/>
        <dbReference type="Rhea" id="RHEA-COMP:13656"/>
        <dbReference type="Rhea" id="RHEA-COMP:13657"/>
        <dbReference type="ChEBI" id="CHEBI:15378"/>
        <dbReference type="ChEBI" id="CHEBI:15379"/>
        <dbReference type="ChEBI" id="CHEBI:16526"/>
        <dbReference type="ChEBI" id="CHEBI:16810"/>
        <dbReference type="ChEBI" id="CHEBI:30031"/>
        <dbReference type="ChEBI" id="CHEBI:137731"/>
        <dbReference type="ChEBI" id="CHEBI:137732"/>
        <dbReference type="EC" id="1.14.11.80"/>
    </reaction>
</comment>
<dbReference type="InterPro" id="IPR046942">
    <property type="entry name" value="TET_oxygenase"/>
</dbReference>
<feature type="compositionally biased region" description="Low complexity" evidence="19">
    <location>
        <begin position="58"/>
        <end position="70"/>
    </location>
</feature>
<evidence type="ECO:0000256" key="5">
    <source>
        <dbReference type="ARBA" id="ARBA00022473"/>
    </source>
</evidence>
<evidence type="ECO:0000256" key="8">
    <source>
        <dbReference type="ARBA" id="ARBA00022833"/>
    </source>
</evidence>
<evidence type="ECO:0000256" key="6">
    <source>
        <dbReference type="ARBA" id="ARBA00022723"/>
    </source>
</evidence>
<evidence type="ECO:0000256" key="14">
    <source>
        <dbReference type="ARBA" id="ARBA00023242"/>
    </source>
</evidence>
<keyword evidence="8 18" id="KW-0862">Zinc</keyword>
<feature type="compositionally biased region" description="Polar residues" evidence="19">
    <location>
        <begin position="971"/>
        <end position="980"/>
    </location>
</feature>
<keyword evidence="14" id="KW-0539">Nucleus</keyword>
<feature type="compositionally biased region" description="Low complexity" evidence="19">
    <location>
        <begin position="887"/>
        <end position="907"/>
    </location>
</feature>
<feature type="compositionally biased region" description="Polar residues" evidence="19">
    <location>
        <begin position="1020"/>
        <end position="1034"/>
    </location>
</feature>
<feature type="compositionally biased region" description="Low complexity" evidence="19">
    <location>
        <begin position="753"/>
        <end position="762"/>
    </location>
</feature>
<dbReference type="EC" id="1.14.11.80" evidence="18"/>
<proteinExistence type="inferred from homology"/>
<feature type="compositionally biased region" description="Low complexity" evidence="19">
    <location>
        <begin position="932"/>
        <end position="949"/>
    </location>
</feature>
<dbReference type="PANTHER" id="PTHR23358:SF4">
    <property type="entry name" value="METHYLCYTOSINE DIOXYGENASE TET3"/>
    <property type="match status" value="1"/>
</dbReference>
<dbReference type="PROSITE" id="PS51058">
    <property type="entry name" value="ZF_CXXC"/>
    <property type="match status" value="1"/>
</dbReference>
<dbReference type="RefSeq" id="XP_031426269.1">
    <property type="nucleotide sequence ID" value="XM_031570409.2"/>
</dbReference>
<dbReference type="GO" id="GO:0141166">
    <property type="term" value="P:chromosomal 5-methylcytosine DNA demethylation pathway"/>
    <property type="evidence" value="ECO:0007669"/>
    <property type="project" value="UniProtKB-UniRule"/>
</dbReference>
<dbReference type="Pfam" id="PF12851">
    <property type="entry name" value="Tet_JBP"/>
    <property type="match status" value="1"/>
</dbReference>
<protein>
    <recommendedName>
        <fullName evidence="18">Methylcytosine dioxygenase TET</fullName>
        <ecNumber evidence="18">1.14.11.80</ecNumber>
    </recommendedName>
</protein>
<sequence>MDRHRGGPGPPPQDIYEFSLDEEDAKILLRGKAMGTMSPLDEYIQSEHHSGGFFPGVQPQSQDSSGAAAQQRKKRKRCGACDPCLRKENCGNCSNCLNRKTGHQICRLRKCDQLKKKANSWEVGYFEEDIKARPLIQNLAEETVSRVAPVHGLRGSGQMEIGSHDRLVEGVLSQEPTNGVSRHLPCEEGDVSGGGKPGGELPQTWGAGVTSHDKASYPQPQSLTLTQPQAQQQQQQQQQQGCWSGGALSTVDMEDARNLVALSASAGPLPPSAHPEPQPCTALLYEKFNQEMAGRVDKARPPGWGAESERCPPEDINTLQTALSQARHGRKPPNCDCDGPDCPDYLEWLEKKIASNSQGKTHFKMSEALHLHPQPHQPSQHPHQPNGASSNCEQGPPPQAHSEKPPVPIPFSPAPIPCSPSVLSIAKEKNISLETAIALEALTQLSATIPQTVIPPAEASATNHPQHYTPHHLSSHPQHGNRLVLSSPAHMSSSSSSPMPQQSVPPGVDPQQDSHPWEQHRPRSQGEAPAPRMMPHHPSPYSPSVSPFPGPHPQDGTRSPLPQQWQQGPLGSCGKSSPMTPWMGMNVDSQPRYPHPPQGSGDPMSELKQLLGDASGKYTNAGFRFPPPQLLPNEKGGPHVRTPNIKQEVDNGEYLSSAMGRYGMMNGQQFQQLQQQYPPSPLSPNPLSIRHSTQAALQQHLHHKRNLFSNPLSPSQRAPMMCQNLRKWWPQMGPDMPMMPIKQEPKEPKKKTPQSSPHLKLGPPLPKPKPIVIKKVKQKASQPTFLPQNQIVLQKAMAKAQAQAAQFLPGKEAGSLPSLPFYNPSQAVVATVPSAQSQESILNICSVPSSASSVPGNTPPVSVPLPVALPAPQEDSATSGSSGGPASGALTSSTSTPQTSAAQPTPLLTGLSSLDPKFEDLIRQFEEEFGETTSSASAAASDAPSATTPNGPHAQIQPEGSGQPEAMEPQQDANSGQAKPTSPPAEQPNIFPGALSDGQLAMEVGKQTEASVASEGAPPASTQPSAVSQISQQGELPLSTDPPVSISHEALLEQQQCQRLQDPFATPGSPASKRMKIESSGGVTVLSTTTSCYTPNWEDDTPTKDGLPMTPSLNGFLESPLRYLDTPTKNLLDTPAKDSQAEFPLCDCVEQILEKDEGPYYNHLGSGPTVASIRELMEARYGEKGEAIRIEKVVYTGREGKSSQGCPIAKWVIRRSGEKEKLMCLVRHRAGHHCANAVIIILIMAWDGVPRSLADKLYQELTETITKFGNPTSRRCGLNDDRTCACQGKDPDTCGASFSFGCSWSMYFNGCKYARSKIPRKFRLQGDRPDEEGNLGENFQDLATEMAPLYKQLAPKAYSNQCLHESEGSDCRLGLKEGRPFSGVTACMDFCAHAHKDQHNLHNGCTVVCTLTKEDNRTVGELPDDEQLHVLPLYKVSNADEFGSVENQRLKMQTGAIQVLNNFRREVRKLPEPAKSCRQRRLDAKKAAMEKKKGQKMPSETPEKTIKTKTIHSGSPHLQQGNKAIPKQEMKPIIKKEPVDRYHSFNGALPPGYPAPGNGQTAETYGGMNNAYSFPGYYARGGLPSNSQTPAAAPINGFHPNLPALPYGYCNYPPKALFPPELMGYEGRGGSWPKGVAAAATSIDQKPDIQSLQARLGHAYPDQQTEDPAARGYVTSSNTPQPHGRASHTPTSPAESRRATPIIKQEPMDVAVYGNSRQDAGSQSCPGTPSTTPQPSESWPSQKPNGLMPKSWEGPHRPGSANSPFTPDKQMLHQNPTHHPQYPYPQQQQQQQWNHFHGRNTPMASPAPSPSPSLTQGFSPAPSPHPSTPRHWESPSPSGQPKAWPAGSAGFPAVKLENPAGGFPDKMLSRVGESRGSTPLGLQEKAWRTSGGSVAGSTPSPTPEGRQFPDMLQRPDAQGSWMPCKAESETESQGERELDDDGVWSDSEHNFLDPNIGGVAVAPAHGSVLIECARRELHATTPLMRPNRSHPSRISLVFYQHKNLNQPAHGLALWEAKMKLLAERALQRQQEAVLLGLPPEDIKAFGKKRKWASGAASPSPGPAKDKREGVATRLAPTLNTSSLITVSSYAYTQLTGPYSRLV</sequence>
<evidence type="ECO:0000256" key="12">
    <source>
        <dbReference type="ARBA" id="ARBA00023004"/>
    </source>
</evidence>
<feature type="region of interest" description="Disordered" evidence="19">
    <location>
        <begin position="459"/>
        <end position="603"/>
    </location>
</feature>
<organism evidence="21 22">
    <name type="scientific">Clupea harengus</name>
    <name type="common">Atlantic herring</name>
    <dbReference type="NCBI Taxonomy" id="7950"/>
    <lineage>
        <taxon>Eukaryota</taxon>
        <taxon>Metazoa</taxon>
        <taxon>Chordata</taxon>
        <taxon>Craniata</taxon>
        <taxon>Vertebrata</taxon>
        <taxon>Euteleostomi</taxon>
        <taxon>Actinopterygii</taxon>
        <taxon>Neopterygii</taxon>
        <taxon>Teleostei</taxon>
        <taxon>Clupei</taxon>
        <taxon>Clupeiformes</taxon>
        <taxon>Clupeoidei</taxon>
        <taxon>Clupeidae</taxon>
        <taxon>Clupea</taxon>
    </lineage>
</organism>
<dbReference type="Pfam" id="PF02008">
    <property type="entry name" value="zf-CXXC"/>
    <property type="match status" value="1"/>
</dbReference>
<feature type="compositionally biased region" description="Pro residues" evidence="19">
    <location>
        <begin position="537"/>
        <end position="552"/>
    </location>
</feature>
<name>A0A6P8FJV4_CLUHA</name>
<comment type="function">
    <text evidence="18">Dioxygenase that catalyzes the conversion of the modified genomic base 5-methylcytosine (5mC) into 5-hydroxymethylcytosine (5hmC) and plays a key role in epigenetic chromatin reprogramming during embryonic development.</text>
</comment>
<comment type="cofactor">
    <cofactor evidence="18">
        <name>Zn(2+)</name>
        <dbReference type="ChEBI" id="CHEBI:29105"/>
    </cofactor>
    <text evidence="18">The zinc ions have a structural role.</text>
</comment>
<feature type="compositionally biased region" description="Low complexity" evidence="19">
    <location>
        <begin position="560"/>
        <end position="570"/>
    </location>
</feature>
<reference evidence="22" key="1">
    <citation type="submission" date="2025-08" db="UniProtKB">
        <authorList>
            <consortium name="RefSeq"/>
        </authorList>
    </citation>
    <scope>IDENTIFICATION</scope>
</reference>
<evidence type="ECO:0000256" key="16">
    <source>
        <dbReference type="ARBA" id="ARBA00049431"/>
    </source>
</evidence>
<feature type="compositionally biased region" description="Low complexity" evidence="19">
    <location>
        <begin position="372"/>
        <end position="385"/>
    </location>
</feature>
<evidence type="ECO:0000256" key="3">
    <source>
        <dbReference type="ARBA" id="ARBA00007502"/>
    </source>
</evidence>
<dbReference type="CTD" id="200424"/>
<feature type="compositionally biased region" description="Acidic residues" evidence="19">
    <location>
        <begin position="1929"/>
        <end position="1943"/>
    </location>
</feature>
<evidence type="ECO:0000256" key="17">
    <source>
        <dbReference type="PROSITE-ProRule" id="PRU00509"/>
    </source>
</evidence>
<keyword evidence="7 17" id="KW-0863">Zinc-finger</keyword>
<dbReference type="GeneID" id="105890015"/>
<dbReference type="GO" id="GO:0005694">
    <property type="term" value="C:chromosome"/>
    <property type="evidence" value="ECO:0007669"/>
    <property type="project" value="UniProtKB-SubCell"/>
</dbReference>
<dbReference type="GO" id="GO:0040029">
    <property type="term" value="P:epigenetic regulation of gene expression"/>
    <property type="evidence" value="ECO:0007669"/>
    <property type="project" value="InterPro"/>
</dbReference>
<keyword evidence="5" id="KW-0217">Developmental protein</keyword>
<dbReference type="Proteomes" id="UP000515152">
    <property type="component" value="Chromosome 7"/>
</dbReference>
<feature type="compositionally biased region" description="Pro residues" evidence="19">
    <location>
        <begin position="857"/>
        <end position="869"/>
    </location>
</feature>
<feature type="region of interest" description="Disordered" evidence="19">
    <location>
        <begin position="1088"/>
        <end position="1109"/>
    </location>
</feature>
<evidence type="ECO:0000256" key="9">
    <source>
        <dbReference type="ARBA" id="ARBA00022853"/>
    </source>
</evidence>
<comment type="catalytic activity">
    <reaction evidence="16 18">
        <text>a 5-hydroxymethyl-2'-deoxycytidine in DNA + 2-oxoglutarate + O2 = a 5-formyl-2'-deoxycytidine in DNA + succinate + CO2 + H2O</text>
        <dbReference type="Rhea" id="RHEA:53828"/>
        <dbReference type="Rhea" id="RHEA-COMP:13315"/>
        <dbReference type="Rhea" id="RHEA-COMP:13656"/>
        <dbReference type="ChEBI" id="CHEBI:15377"/>
        <dbReference type="ChEBI" id="CHEBI:15379"/>
        <dbReference type="ChEBI" id="CHEBI:16526"/>
        <dbReference type="ChEBI" id="CHEBI:16810"/>
        <dbReference type="ChEBI" id="CHEBI:30031"/>
        <dbReference type="ChEBI" id="CHEBI:136731"/>
        <dbReference type="ChEBI" id="CHEBI:137731"/>
        <dbReference type="EC" id="1.14.11.80"/>
    </reaction>
</comment>
<dbReference type="InterPro" id="IPR040175">
    <property type="entry name" value="TET1/2/3"/>
</dbReference>
<keyword evidence="12 18" id="KW-0408">Iron</keyword>
<dbReference type="GO" id="GO:0003677">
    <property type="term" value="F:DNA binding"/>
    <property type="evidence" value="ECO:0007669"/>
    <property type="project" value="InterPro"/>
</dbReference>
<keyword evidence="4" id="KW-0158">Chromosome</keyword>
<evidence type="ECO:0000313" key="21">
    <source>
        <dbReference type="Proteomes" id="UP000515152"/>
    </source>
</evidence>
<keyword evidence="21" id="KW-1185">Reference proteome</keyword>
<comment type="similarity">
    <text evidence="3 18">Belongs to the TET family.</text>
</comment>